<evidence type="ECO:0000313" key="5">
    <source>
        <dbReference type="EMBL" id="REG07012.1"/>
    </source>
</evidence>
<evidence type="ECO:0000256" key="2">
    <source>
        <dbReference type="ARBA" id="ARBA00022490"/>
    </source>
</evidence>
<dbReference type="PROSITE" id="PS51350">
    <property type="entry name" value="PTS_HPR_DOM"/>
    <property type="match status" value="1"/>
</dbReference>
<organism evidence="5 6">
    <name type="scientific">Pelolinea submarina</name>
    <dbReference type="NCBI Taxonomy" id="913107"/>
    <lineage>
        <taxon>Bacteria</taxon>
        <taxon>Bacillati</taxon>
        <taxon>Chloroflexota</taxon>
        <taxon>Anaerolineae</taxon>
        <taxon>Anaerolineales</taxon>
        <taxon>Anaerolineaceae</taxon>
        <taxon>Pelolinea</taxon>
    </lineage>
</organism>
<gene>
    <name evidence="5" type="ORF">DFR64_2214</name>
</gene>
<accession>A0A347ZVI4</accession>
<name>A0A347ZVI4_9CHLR</name>
<dbReference type="Pfam" id="PF00381">
    <property type="entry name" value="PTS-HPr"/>
    <property type="match status" value="1"/>
</dbReference>
<keyword evidence="2" id="KW-0963">Cytoplasm</keyword>
<dbReference type="SUPFAM" id="SSF55594">
    <property type="entry name" value="HPr-like"/>
    <property type="match status" value="1"/>
</dbReference>
<evidence type="ECO:0000256" key="3">
    <source>
        <dbReference type="ARBA" id="ARBA00022683"/>
    </source>
</evidence>
<keyword evidence="3" id="KW-0598">Phosphotransferase system</keyword>
<dbReference type="NCBIfam" id="TIGR01003">
    <property type="entry name" value="PTS_HPr_family"/>
    <property type="match status" value="1"/>
</dbReference>
<dbReference type="CDD" id="cd00367">
    <property type="entry name" value="PTS-HPr_like"/>
    <property type="match status" value="1"/>
</dbReference>
<protein>
    <submittedName>
        <fullName evidence="5">Phosphocarrier protein</fullName>
    </submittedName>
</protein>
<comment type="caution">
    <text evidence="5">The sequence shown here is derived from an EMBL/GenBank/DDBJ whole genome shotgun (WGS) entry which is preliminary data.</text>
</comment>
<evidence type="ECO:0000256" key="1">
    <source>
        <dbReference type="ARBA" id="ARBA00004496"/>
    </source>
</evidence>
<comment type="subcellular location">
    <subcellularLocation>
        <location evidence="1">Cytoplasm</location>
    </subcellularLocation>
</comment>
<reference evidence="5 6" key="1">
    <citation type="submission" date="2018-08" db="EMBL/GenBank/DDBJ databases">
        <title>Genomic Encyclopedia of Type Strains, Phase IV (KMG-IV): sequencing the most valuable type-strain genomes for metagenomic binning, comparative biology and taxonomic classification.</title>
        <authorList>
            <person name="Goeker M."/>
        </authorList>
    </citation>
    <scope>NUCLEOTIDE SEQUENCE [LARGE SCALE GENOMIC DNA]</scope>
    <source>
        <strain evidence="5 6">DSM 23923</strain>
    </source>
</reference>
<dbReference type="InterPro" id="IPR035895">
    <property type="entry name" value="HPr-like_sf"/>
</dbReference>
<dbReference type="GO" id="GO:0005737">
    <property type="term" value="C:cytoplasm"/>
    <property type="evidence" value="ECO:0007669"/>
    <property type="project" value="UniProtKB-SubCell"/>
</dbReference>
<dbReference type="PANTHER" id="PTHR33705">
    <property type="entry name" value="PHOSPHOCARRIER PROTEIN HPR"/>
    <property type="match status" value="1"/>
</dbReference>
<dbReference type="PANTHER" id="PTHR33705:SF2">
    <property type="entry name" value="PHOSPHOCARRIER PROTEIN NPR"/>
    <property type="match status" value="1"/>
</dbReference>
<dbReference type="PRINTS" id="PR00107">
    <property type="entry name" value="PHOSPHOCPHPR"/>
</dbReference>
<proteinExistence type="predicted"/>
<dbReference type="RefSeq" id="WP_116225493.1">
    <property type="nucleotide sequence ID" value="NZ_AP018437.1"/>
</dbReference>
<dbReference type="Proteomes" id="UP000256388">
    <property type="component" value="Unassembled WGS sequence"/>
</dbReference>
<keyword evidence="6" id="KW-1185">Reference proteome</keyword>
<evidence type="ECO:0000313" key="6">
    <source>
        <dbReference type="Proteomes" id="UP000256388"/>
    </source>
</evidence>
<dbReference type="InterPro" id="IPR000032">
    <property type="entry name" value="HPr-like"/>
</dbReference>
<dbReference type="Gene3D" id="3.30.1340.10">
    <property type="entry name" value="HPr-like"/>
    <property type="match status" value="1"/>
</dbReference>
<evidence type="ECO:0000259" key="4">
    <source>
        <dbReference type="PROSITE" id="PS51350"/>
    </source>
</evidence>
<dbReference type="AlphaFoldDB" id="A0A347ZVI4"/>
<sequence length="86" mass="9293">MEQCKYVITDELGIHARPAGQLVQLAGKFACELRLVNAQGEQCDLRQVFKVLSLGVRCGDQVTVVADGVDESAACAALQAFLRENL</sequence>
<dbReference type="OrthoDB" id="350754at2"/>
<dbReference type="EMBL" id="QUMS01000003">
    <property type="protein sequence ID" value="REG07012.1"/>
    <property type="molecule type" value="Genomic_DNA"/>
</dbReference>
<dbReference type="InterPro" id="IPR050399">
    <property type="entry name" value="HPr"/>
</dbReference>
<feature type="domain" description="HPr" evidence="4">
    <location>
        <begin position="1"/>
        <end position="86"/>
    </location>
</feature>
<dbReference type="GO" id="GO:0009401">
    <property type="term" value="P:phosphoenolpyruvate-dependent sugar phosphotransferase system"/>
    <property type="evidence" value="ECO:0007669"/>
    <property type="project" value="UniProtKB-KW"/>
</dbReference>